<feature type="transmembrane region" description="Helical" evidence="5">
    <location>
        <begin position="292"/>
        <end position="310"/>
    </location>
</feature>
<keyword evidence="2 5" id="KW-0812">Transmembrane</keyword>
<keyword evidence="11" id="KW-1185">Reference proteome</keyword>
<keyword evidence="6" id="KW-0732">Signal</keyword>
<gene>
    <name evidence="10" type="primary">yqeZ</name>
    <name evidence="10" type="ORF">PACILC2_39010</name>
</gene>
<dbReference type="PANTHER" id="PTHR33507:SF3">
    <property type="entry name" value="INNER MEMBRANE PROTEIN YBBJ"/>
    <property type="match status" value="1"/>
</dbReference>
<feature type="transmembrane region" description="Helical" evidence="5">
    <location>
        <begin position="342"/>
        <end position="361"/>
    </location>
</feature>
<dbReference type="InterPro" id="IPR029045">
    <property type="entry name" value="ClpP/crotonase-like_dom_sf"/>
</dbReference>
<dbReference type="CDD" id="cd07021">
    <property type="entry name" value="Clp_protease_NfeD_like"/>
    <property type="match status" value="1"/>
</dbReference>
<evidence type="ECO:0000259" key="8">
    <source>
        <dbReference type="Pfam" id="PF24961"/>
    </source>
</evidence>
<dbReference type="InterPro" id="IPR052165">
    <property type="entry name" value="Membrane_assoc_protease"/>
</dbReference>
<evidence type="ECO:0000313" key="11">
    <source>
        <dbReference type="Proteomes" id="UP000680304"/>
    </source>
</evidence>
<evidence type="ECO:0000259" key="9">
    <source>
        <dbReference type="Pfam" id="PF25145"/>
    </source>
</evidence>
<dbReference type="InterPro" id="IPR012340">
    <property type="entry name" value="NA-bd_OB-fold"/>
</dbReference>
<feature type="chain" id="PRO_5047360643" description="Serine protease" evidence="6">
    <location>
        <begin position="29"/>
        <end position="449"/>
    </location>
</feature>
<organism evidence="10 11">
    <name type="scientific">Paenibacillus cisolokensis</name>
    <dbReference type="NCBI Taxonomy" id="1658519"/>
    <lineage>
        <taxon>Bacteria</taxon>
        <taxon>Bacillati</taxon>
        <taxon>Bacillota</taxon>
        <taxon>Bacilli</taxon>
        <taxon>Bacillales</taxon>
        <taxon>Paenibacillaceae</taxon>
        <taxon>Paenibacillus</taxon>
    </lineage>
</organism>
<dbReference type="PANTHER" id="PTHR33507">
    <property type="entry name" value="INNER MEMBRANE PROTEIN YBBJ"/>
    <property type="match status" value="1"/>
</dbReference>
<dbReference type="Gene3D" id="2.40.50.140">
    <property type="entry name" value="Nucleic acid-binding proteins"/>
    <property type="match status" value="1"/>
</dbReference>
<dbReference type="Pfam" id="PF24961">
    <property type="entry name" value="NfeD_membrane"/>
    <property type="match status" value="1"/>
</dbReference>
<feature type="transmembrane region" description="Helical" evidence="5">
    <location>
        <begin position="269"/>
        <end position="286"/>
    </location>
</feature>
<accession>A0ABQ4NAT1</accession>
<evidence type="ECO:0000256" key="1">
    <source>
        <dbReference type="ARBA" id="ARBA00004141"/>
    </source>
</evidence>
<evidence type="ECO:0000313" key="10">
    <source>
        <dbReference type="EMBL" id="GIQ65333.1"/>
    </source>
</evidence>
<feature type="domain" description="NfeD1b N-terminal" evidence="9">
    <location>
        <begin position="39"/>
        <end position="229"/>
    </location>
</feature>
<proteinExistence type="predicted"/>
<dbReference type="InterPro" id="IPR056738">
    <property type="entry name" value="NfeD1b_N"/>
</dbReference>
<feature type="domain" description="NfeD-like C-terminal" evidence="7">
    <location>
        <begin position="394"/>
        <end position="446"/>
    </location>
</feature>
<reference evidence="10 11" key="1">
    <citation type="submission" date="2021-04" db="EMBL/GenBank/DDBJ databases">
        <title>Draft genome sequence of Paenibacillus cisolokensis, LC2-13A.</title>
        <authorList>
            <person name="Uke A."/>
            <person name="Chhe C."/>
            <person name="Baramee S."/>
            <person name="Kosugi A."/>
        </authorList>
    </citation>
    <scope>NUCLEOTIDE SEQUENCE [LARGE SCALE GENOMIC DNA]</scope>
    <source>
        <strain evidence="10 11">LC2-13A</strain>
    </source>
</reference>
<feature type="signal peptide" evidence="6">
    <location>
        <begin position="1"/>
        <end position="28"/>
    </location>
</feature>
<dbReference type="InterPro" id="IPR056739">
    <property type="entry name" value="NfeD_membrane"/>
</dbReference>
<dbReference type="SUPFAM" id="SSF52096">
    <property type="entry name" value="ClpP/crotonase"/>
    <property type="match status" value="1"/>
</dbReference>
<comment type="caution">
    <text evidence="10">The sequence shown here is derived from an EMBL/GenBank/DDBJ whole genome shotgun (WGS) entry which is preliminary data.</text>
</comment>
<name>A0ABQ4NAT1_9BACL</name>
<keyword evidence="4 5" id="KW-0472">Membrane</keyword>
<comment type="subcellular location">
    <subcellularLocation>
        <location evidence="1">Membrane</location>
        <topology evidence="1">Multi-pass membrane protein</topology>
    </subcellularLocation>
</comment>
<dbReference type="Pfam" id="PF25145">
    <property type="entry name" value="NfeD1b_N"/>
    <property type="match status" value="1"/>
</dbReference>
<evidence type="ECO:0000256" key="6">
    <source>
        <dbReference type="SAM" id="SignalP"/>
    </source>
</evidence>
<protein>
    <recommendedName>
        <fullName evidence="12">Serine protease</fullName>
    </recommendedName>
</protein>
<evidence type="ECO:0000256" key="5">
    <source>
        <dbReference type="SAM" id="Phobius"/>
    </source>
</evidence>
<feature type="transmembrane region" description="Helical" evidence="5">
    <location>
        <begin position="242"/>
        <end position="262"/>
    </location>
</feature>
<evidence type="ECO:0000259" key="7">
    <source>
        <dbReference type="Pfam" id="PF01957"/>
    </source>
</evidence>
<dbReference type="EMBL" id="BOVJ01000128">
    <property type="protein sequence ID" value="GIQ65333.1"/>
    <property type="molecule type" value="Genomic_DNA"/>
</dbReference>
<dbReference type="RefSeq" id="WP_213529783.1">
    <property type="nucleotide sequence ID" value="NZ_BOVJ01000128.1"/>
</dbReference>
<evidence type="ECO:0008006" key="12">
    <source>
        <dbReference type="Google" id="ProtNLM"/>
    </source>
</evidence>
<feature type="domain" description="NfeD integral membrane" evidence="8">
    <location>
        <begin position="248"/>
        <end position="361"/>
    </location>
</feature>
<dbReference type="Gene3D" id="3.90.226.10">
    <property type="entry name" value="2-enoyl-CoA Hydratase, Chain A, domain 1"/>
    <property type="match status" value="1"/>
</dbReference>
<dbReference type="InterPro" id="IPR002810">
    <property type="entry name" value="NfeD-like_C"/>
</dbReference>
<evidence type="ECO:0000256" key="3">
    <source>
        <dbReference type="ARBA" id="ARBA00022989"/>
    </source>
</evidence>
<dbReference type="Pfam" id="PF01957">
    <property type="entry name" value="NfeD"/>
    <property type="match status" value="1"/>
</dbReference>
<evidence type="ECO:0000256" key="4">
    <source>
        <dbReference type="ARBA" id="ARBA00023136"/>
    </source>
</evidence>
<sequence length="449" mass="47849">MRVNRWGKRWLAPLLAWFAVVVSLSSFAGPAAAEAGPAVYVVPVESTIEQGLQSYLERAYKDAEEAEAERIILVISTPGGRVDSAEQIGKLIRESDVPTTVFVEDMAVSAGTYIALNAEHIVMKPNSMIGAAAVVDGSGTLIDNPKTISYWTTKMTEAAKLNGRNPNIAAKMVDVNVVLDEKTDGIAKGKGEILSLGAEDALKVGYADHIAGSVDETLQWLKLGDRNVIHFEMTAAEKLARWLVQPAVMTILLILGIAGLAIELLVPGFGVPGIAGLAAFILYFFGHYVAGFAGLEAVVLFVVGIVLLILEIFVPSFGILGTLGSLSLVGGVVMAAPDAVKALVSLALAFVIAIVIIFWFAKRNNKRGVWNRFILRDALTAEEGYIPAPSLDWLAGKSGVTLTPLRPAGTVEIDGERFDVVTAGEFIQAGKTVKVVKVEGVRVVVREEV</sequence>
<keyword evidence="3 5" id="KW-1133">Transmembrane helix</keyword>
<dbReference type="SUPFAM" id="SSF141322">
    <property type="entry name" value="NfeD domain-like"/>
    <property type="match status" value="1"/>
</dbReference>
<dbReference type="Proteomes" id="UP000680304">
    <property type="component" value="Unassembled WGS sequence"/>
</dbReference>
<evidence type="ECO:0000256" key="2">
    <source>
        <dbReference type="ARBA" id="ARBA00022692"/>
    </source>
</evidence>